<keyword evidence="1" id="KW-0175">Coiled coil</keyword>
<dbReference type="CDD" id="cd09487">
    <property type="entry name" value="SAM_superfamily"/>
    <property type="match status" value="1"/>
</dbReference>
<dbReference type="Pfam" id="PF00536">
    <property type="entry name" value="SAM_1"/>
    <property type="match status" value="1"/>
</dbReference>
<proteinExistence type="predicted"/>
<dbReference type="InterPro" id="IPR013761">
    <property type="entry name" value="SAM/pointed_sf"/>
</dbReference>
<organism evidence="5 6">
    <name type="scientific">Pseudocohnilembus persalinus</name>
    <name type="common">Ciliate</name>
    <dbReference type="NCBI Taxonomy" id="266149"/>
    <lineage>
        <taxon>Eukaryota</taxon>
        <taxon>Sar</taxon>
        <taxon>Alveolata</taxon>
        <taxon>Ciliophora</taxon>
        <taxon>Intramacronucleata</taxon>
        <taxon>Oligohymenophorea</taxon>
        <taxon>Scuticociliatia</taxon>
        <taxon>Philasterida</taxon>
        <taxon>Pseudocohnilembidae</taxon>
        <taxon>Pseudocohnilembus</taxon>
    </lineage>
</organism>
<gene>
    <name evidence="5" type="ORF">PPERSA_06089</name>
</gene>
<dbReference type="InterPro" id="IPR053019">
    <property type="entry name" value="GATA_zinc_finger"/>
</dbReference>
<dbReference type="EMBL" id="LDAU01000098">
    <property type="protein sequence ID" value="KRX06207.1"/>
    <property type="molecule type" value="Genomic_DNA"/>
</dbReference>
<evidence type="ECO:0000259" key="4">
    <source>
        <dbReference type="PROSITE" id="PS50105"/>
    </source>
</evidence>
<feature type="transmembrane region" description="Helical" evidence="3">
    <location>
        <begin position="223"/>
        <end position="245"/>
    </location>
</feature>
<dbReference type="InterPro" id="IPR001660">
    <property type="entry name" value="SAM"/>
</dbReference>
<evidence type="ECO:0000256" key="1">
    <source>
        <dbReference type="SAM" id="Coils"/>
    </source>
</evidence>
<evidence type="ECO:0000256" key="3">
    <source>
        <dbReference type="SAM" id="Phobius"/>
    </source>
</evidence>
<dbReference type="Proteomes" id="UP000054937">
    <property type="component" value="Unassembled WGS sequence"/>
</dbReference>
<keyword evidence="6" id="KW-1185">Reference proteome</keyword>
<feature type="transmembrane region" description="Helical" evidence="3">
    <location>
        <begin position="186"/>
        <end position="211"/>
    </location>
</feature>
<dbReference type="PANTHER" id="PTHR23353:SF23">
    <property type="entry name" value="PROTEIN HAIRLESS"/>
    <property type="match status" value="1"/>
</dbReference>
<evidence type="ECO:0000313" key="6">
    <source>
        <dbReference type="Proteomes" id="UP000054937"/>
    </source>
</evidence>
<feature type="coiled-coil region" evidence="1">
    <location>
        <begin position="357"/>
        <end position="403"/>
    </location>
</feature>
<dbReference type="SMART" id="SM00454">
    <property type="entry name" value="SAM"/>
    <property type="match status" value="1"/>
</dbReference>
<dbReference type="InParanoid" id="A0A0V0QV70"/>
<sequence>MYNKALKERTIEQINFEKNLLYDTPAEKKLIKQESIKKIKKEEFNLEIFKIYQQSEQKQDPQTQKLIEQYQFSDLPPYQRIIERIFGRNCFCFCFLQIFCCLQNKKSNKLDLSLFKSGLQDYLGILRSYLAFSLLLFVCQSLVAYSYDREDFLKGDEFYWKGNYSISTMLKMQKNGDLTASMKYQVWYLLAQGLSILSIFICLVLQISLYYSSGRHCNNYFMYSNYVLIGLLAFFLIVFFVYIYFCSTGIESKWRACTQIKYDKMNEQIDKVKEFKKHYFVSQKVEDQLKLWLISIQLEKYYENFTENEITLDQLVFLNNQRTILPFLDKLGIKKLGDQAQIMISLSDEEILQKFDLQDLKQEEIKRQQEEEELKLQNEFKQQEEQNKQEENLDNIISNQQNQLQGQNSINKNNLSQQQQQQQKLPQKKSQQNQNNMKNSQNNLKNSEQSQQNQSKQNK</sequence>
<feature type="transmembrane region" description="Helical" evidence="3">
    <location>
        <begin position="129"/>
        <end position="147"/>
    </location>
</feature>
<feature type="region of interest" description="Disordered" evidence="2">
    <location>
        <begin position="414"/>
        <end position="459"/>
    </location>
</feature>
<keyword evidence="3" id="KW-0472">Membrane</keyword>
<evidence type="ECO:0000256" key="2">
    <source>
        <dbReference type="SAM" id="MobiDB-lite"/>
    </source>
</evidence>
<evidence type="ECO:0000313" key="5">
    <source>
        <dbReference type="EMBL" id="KRX06207.1"/>
    </source>
</evidence>
<keyword evidence="3" id="KW-1133">Transmembrane helix</keyword>
<dbReference type="Gene3D" id="1.10.150.50">
    <property type="entry name" value="Transcription Factor, Ets-1"/>
    <property type="match status" value="1"/>
</dbReference>
<dbReference type="AlphaFoldDB" id="A0A0V0QV70"/>
<protein>
    <submittedName>
        <fullName evidence="5">Sterile alpha motif/pointed domain</fullName>
    </submittedName>
</protein>
<name>A0A0V0QV70_PSEPJ</name>
<dbReference type="PANTHER" id="PTHR23353">
    <property type="entry name" value="RAB-GAP/TBC-RELATED"/>
    <property type="match status" value="1"/>
</dbReference>
<dbReference type="PROSITE" id="PS50105">
    <property type="entry name" value="SAM_DOMAIN"/>
    <property type="match status" value="1"/>
</dbReference>
<accession>A0A0V0QV70</accession>
<dbReference type="SUPFAM" id="SSF47769">
    <property type="entry name" value="SAM/Pointed domain"/>
    <property type="match status" value="1"/>
</dbReference>
<feature type="domain" description="SAM" evidence="4">
    <location>
        <begin position="284"/>
        <end position="346"/>
    </location>
</feature>
<reference evidence="5 6" key="1">
    <citation type="journal article" date="2015" name="Sci. Rep.">
        <title>Genome of the facultative scuticociliatosis pathogen Pseudocohnilembus persalinus provides insight into its virulence through horizontal gene transfer.</title>
        <authorList>
            <person name="Xiong J."/>
            <person name="Wang G."/>
            <person name="Cheng J."/>
            <person name="Tian M."/>
            <person name="Pan X."/>
            <person name="Warren A."/>
            <person name="Jiang C."/>
            <person name="Yuan D."/>
            <person name="Miao W."/>
        </authorList>
    </citation>
    <scope>NUCLEOTIDE SEQUENCE [LARGE SCALE GENOMIC DNA]</scope>
    <source>
        <strain evidence="5">36N120E</strain>
    </source>
</reference>
<keyword evidence="3" id="KW-0812">Transmembrane</keyword>
<comment type="caution">
    <text evidence="5">The sequence shown here is derived from an EMBL/GenBank/DDBJ whole genome shotgun (WGS) entry which is preliminary data.</text>
</comment>